<keyword evidence="3" id="KW-0479">Metal-binding</keyword>
<keyword evidence="8" id="KW-1185">Reference proteome</keyword>
<dbReference type="PROSITE" id="PS51009">
    <property type="entry name" value="CYTCII"/>
    <property type="match status" value="1"/>
</dbReference>
<feature type="chain" id="PRO_5047309654" evidence="6">
    <location>
        <begin position="21"/>
        <end position="145"/>
    </location>
</feature>
<feature type="signal peptide" evidence="6">
    <location>
        <begin position="1"/>
        <end position="20"/>
    </location>
</feature>
<name>A0ABX6YUX1_9RHOB</name>
<keyword evidence="2" id="KW-0349">Heme</keyword>
<sequence>MKQPLMTTLFLLGWAPLAFAHGGVEDPQVLARMEGMKRLGTEMKLLSTMAKGERDFEAEKVRRAITRIEAEAGQIPVLFEPEAQDPKSEAHPSIWDEFHDFRGQAQALEKAAGSLSEPIESRQALGPALVKLGVTCKECHDEYRE</sequence>
<reference evidence="7 8" key="1">
    <citation type="submission" date="2020-05" db="EMBL/GenBank/DDBJ databases">
        <title>Thioclava electrotropha strain Elox9 finished genome.</title>
        <authorList>
            <person name="Rowe A.R."/>
            <person name="Wilbanks E.G."/>
        </authorList>
    </citation>
    <scope>NUCLEOTIDE SEQUENCE [LARGE SCALE GENOMIC DNA]</scope>
    <source>
        <strain evidence="7 8">Elox9</strain>
    </source>
</reference>
<evidence type="ECO:0000256" key="6">
    <source>
        <dbReference type="SAM" id="SignalP"/>
    </source>
</evidence>
<keyword evidence="5" id="KW-0408">Iron</keyword>
<dbReference type="InterPro" id="IPR012127">
    <property type="entry name" value="Cyt_c_prime"/>
</dbReference>
<dbReference type="InterPro" id="IPR002321">
    <property type="entry name" value="Cyt_c_II"/>
</dbReference>
<evidence type="ECO:0000256" key="1">
    <source>
        <dbReference type="ARBA" id="ARBA00022448"/>
    </source>
</evidence>
<dbReference type="EMBL" id="CP053562">
    <property type="protein sequence ID" value="QPZ90990.1"/>
    <property type="molecule type" value="Genomic_DNA"/>
</dbReference>
<evidence type="ECO:0000313" key="8">
    <source>
        <dbReference type="Proteomes" id="UP000192422"/>
    </source>
</evidence>
<evidence type="ECO:0000313" key="7">
    <source>
        <dbReference type="EMBL" id="QPZ90990.1"/>
    </source>
</evidence>
<dbReference type="SUPFAM" id="SSF47175">
    <property type="entry name" value="Cytochromes"/>
    <property type="match status" value="1"/>
</dbReference>
<protein>
    <submittedName>
        <fullName evidence="7">Cytochrome c</fullName>
    </submittedName>
</protein>
<gene>
    <name evidence="7" type="ORF">AKL02_008770</name>
</gene>
<dbReference type="Proteomes" id="UP000192422">
    <property type="component" value="Chromosome"/>
</dbReference>
<keyword evidence="1" id="KW-0813">Transport</keyword>
<dbReference type="RefSeq" id="WP_165756927.1">
    <property type="nucleotide sequence ID" value="NZ_CP053562.1"/>
</dbReference>
<dbReference type="Gene3D" id="1.20.120.10">
    <property type="entry name" value="Cytochrome c/b562"/>
    <property type="match status" value="1"/>
</dbReference>
<evidence type="ECO:0000256" key="2">
    <source>
        <dbReference type="ARBA" id="ARBA00022617"/>
    </source>
</evidence>
<accession>A0ABX6YUX1</accession>
<evidence type="ECO:0000256" key="5">
    <source>
        <dbReference type="ARBA" id="ARBA00023004"/>
    </source>
</evidence>
<evidence type="ECO:0000256" key="3">
    <source>
        <dbReference type="ARBA" id="ARBA00022723"/>
    </source>
</evidence>
<dbReference type="InterPro" id="IPR010980">
    <property type="entry name" value="Cyt_c/b562"/>
</dbReference>
<keyword evidence="6" id="KW-0732">Signal</keyword>
<keyword evidence="4" id="KW-0249">Electron transport</keyword>
<organism evidence="7 8">
    <name type="scientific">Thioclava electrotropha</name>
    <dbReference type="NCBI Taxonomy" id="1549850"/>
    <lineage>
        <taxon>Bacteria</taxon>
        <taxon>Pseudomonadati</taxon>
        <taxon>Pseudomonadota</taxon>
        <taxon>Alphaproteobacteria</taxon>
        <taxon>Rhodobacterales</taxon>
        <taxon>Paracoccaceae</taxon>
        <taxon>Thioclava</taxon>
    </lineage>
</organism>
<dbReference type="Pfam" id="PF01322">
    <property type="entry name" value="Cytochrom_C_2"/>
    <property type="match status" value="1"/>
</dbReference>
<dbReference type="PIRSF" id="PIRSF000027">
    <property type="entry name" value="Cytc_c_prime"/>
    <property type="match status" value="1"/>
</dbReference>
<evidence type="ECO:0000256" key="4">
    <source>
        <dbReference type="ARBA" id="ARBA00022982"/>
    </source>
</evidence>
<proteinExistence type="predicted"/>